<keyword evidence="2" id="KW-0680">Restriction system</keyword>
<dbReference type="GO" id="GO:0003677">
    <property type="term" value="F:DNA binding"/>
    <property type="evidence" value="ECO:0007669"/>
    <property type="project" value="UniProtKB-KW"/>
</dbReference>
<dbReference type="InterPro" id="IPR052021">
    <property type="entry name" value="Type-I_RS_S_subunit"/>
</dbReference>
<feature type="domain" description="Type I restriction modification DNA specificity" evidence="4">
    <location>
        <begin position="218"/>
        <end position="384"/>
    </location>
</feature>
<dbReference type="InterPro" id="IPR044946">
    <property type="entry name" value="Restrct_endonuc_typeI_TRD_sf"/>
</dbReference>
<dbReference type="PANTHER" id="PTHR30408">
    <property type="entry name" value="TYPE-1 RESTRICTION ENZYME ECOKI SPECIFICITY PROTEIN"/>
    <property type="match status" value="1"/>
</dbReference>
<dbReference type="RefSeq" id="WP_103967114.1">
    <property type="nucleotide sequence ID" value="NZ_FNUX01000022.1"/>
</dbReference>
<proteinExistence type="inferred from homology"/>
<name>A0A1H5WXE8_9PROT</name>
<evidence type="ECO:0000313" key="5">
    <source>
        <dbReference type="EMBL" id="SEG03756.1"/>
    </source>
</evidence>
<evidence type="ECO:0000259" key="4">
    <source>
        <dbReference type="Pfam" id="PF01420"/>
    </source>
</evidence>
<keyword evidence="3" id="KW-0238">DNA-binding</keyword>
<dbReference type="PANTHER" id="PTHR30408:SF12">
    <property type="entry name" value="TYPE I RESTRICTION ENZYME MJAVIII SPECIFICITY SUBUNIT"/>
    <property type="match status" value="1"/>
</dbReference>
<dbReference type="CDD" id="cd17246">
    <property type="entry name" value="RMtype1_S_SonII-TRD2-CR2_like"/>
    <property type="match status" value="1"/>
</dbReference>
<dbReference type="Gene3D" id="1.10.287.1120">
    <property type="entry name" value="Bipartite methylase S protein"/>
    <property type="match status" value="1"/>
</dbReference>
<sequence>MNVPKLRFKEFDDEWNKFLLSSIAEKIQDGTHFSPEVCASGQFLYITSKNVKNGYLDLSTALYVSEKSHNEIYKRCDVKQGDVLITKDGTIGQVCVNSLSEPFSMLSSVAFIRTKEKFNNHFLYHLLLSPNGQKEIIKSIAGQALQRITLTKLNNFSYSFPTSFEQTKIANFLTAIDEKITQLTQKYDLLKQYKKGVMQQIFSQKLRFKDEDGREFPEWEERELKDIAHINPKTDSLPDEFVYIDLESVEKGMLLKETTISKDIAPSRAQRLLRREDVLFQMVRPYQKNNLFFDKTGNYVASTGYAQIQAYEDSRFLYHCLHLDDFIAEVMNRCTGTSYPAINSSDLASITVQVPSREEQTKIANFLTAIDDKITHTQTQLDAVKLYKKGLLQQMFV</sequence>
<evidence type="ECO:0000256" key="3">
    <source>
        <dbReference type="ARBA" id="ARBA00023125"/>
    </source>
</evidence>
<dbReference type="GO" id="GO:0009307">
    <property type="term" value="P:DNA restriction-modification system"/>
    <property type="evidence" value="ECO:0007669"/>
    <property type="project" value="UniProtKB-KW"/>
</dbReference>
<dbReference type="EMBL" id="FNUX01000022">
    <property type="protein sequence ID" value="SEG03756.1"/>
    <property type="molecule type" value="Genomic_DNA"/>
</dbReference>
<accession>A0A1H5WXE8</accession>
<dbReference type="Gene3D" id="3.90.220.20">
    <property type="entry name" value="DNA methylase specificity domains"/>
    <property type="match status" value="2"/>
</dbReference>
<protein>
    <submittedName>
        <fullName evidence="5">Type I restriction enzyme, S subunit</fullName>
    </submittedName>
</protein>
<dbReference type="Pfam" id="PF01420">
    <property type="entry name" value="Methylase_S"/>
    <property type="match status" value="2"/>
</dbReference>
<dbReference type="Proteomes" id="UP000236753">
    <property type="component" value="Unassembled WGS sequence"/>
</dbReference>
<comment type="similarity">
    <text evidence="1">Belongs to the type-I restriction system S methylase family.</text>
</comment>
<feature type="domain" description="Type I restriction modification DNA specificity" evidence="4">
    <location>
        <begin position="13"/>
        <end position="188"/>
    </location>
</feature>
<dbReference type="AlphaFoldDB" id="A0A1H5WXE8"/>
<reference evidence="5 6" key="1">
    <citation type="submission" date="2016-10" db="EMBL/GenBank/DDBJ databases">
        <authorList>
            <person name="de Groot N.N."/>
        </authorList>
    </citation>
    <scope>NUCLEOTIDE SEQUENCE [LARGE SCALE GENOMIC DNA]</scope>
    <source>
        <strain evidence="5 6">Nm13</strain>
    </source>
</reference>
<gene>
    <name evidence="5" type="ORF">SAMN05216334_1221</name>
</gene>
<evidence type="ECO:0000313" key="6">
    <source>
        <dbReference type="Proteomes" id="UP000236753"/>
    </source>
</evidence>
<evidence type="ECO:0000256" key="1">
    <source>
        <dbReference type="ARBA" id="ARBA00010923"/>
    </source>
</evidence>
<dbReference type="SUPFAM" id="SSF116734">
    <property type="entry name" value="DNA methylase specificity domain"/>
    <property type="match status" value="2"/>
</dbReference>
<dbReference type="InterPro" id="IPR000055">
    <property type="entry name" value="Restrct_endonuc_typeI_TRD"/>
</dbReference>
<organism evidence="5 6">
    <name type="scientific">Nitrosomonas ureae</name>
    <dbReference type="NCBI Taxonomy" id="44577"/>
    <lineage>
        <taxon>Bacteria</taxon>
        <taxon>Pseudomonadati</taxon>
        <taxon>Pseudomonadota</taxon>
        <taxon>Betaproteobacteria</taxon>
        <taxon>Nitrosomonadales</taxon>
        <taxon>Nitrosomonadaceae</taxon>
        <taxon>Nitrosomonas</taxon>
    </lineage>
</organism>
<evidence type="ECO:0000256" key="2">
    <source>
        <dbReference type="ARBA" id="ARBA00022747"/>
    </source>
</evidence>
<dbReference type="OrthoDB" id="8550068at2"/>